<reference evidence="1 2" key="1">
    <citation type="submission" date="2020-12" db="EMBL/GenBank/DDBJ databases">
        <title>A novel species.</title>
        <authorList>
            <person name="Li K."/>
        </authorList>
    </citation>
    <scope>NUCLEOTIDE SEQUENCE [LARGE SCALE GENOMIC DNA]</scope>
    <source>
        <strain evidence="1 2">ZYC-3</strain>
        <plasmid evidence="1 2">unnamed1</plasmid>
    </source>
</reference>
<dbReference type="EMBL" id="CP066832">
    <property type="protein sequence ID" value="QQM47437.1"/>
    <property type="molecule type" value="Genomic_DNA"/>
</dbReference>
<name>A0A7T7L6M8_9ACTN</name>
<dbReference type="KEGG" id="slf:JEQ17_48595"/>
<evidence type="ECO:0000313" key="1">
    <source>
        <dbReference type="EMBL" id="QQM47437.1"/>
    </source>
</evidence>
<dbReference type="AlphaFoldDB" id="A0A7T7L6M8"/>
<keyword evidence="1" id="KW-0614">Plasmid</keyword>
<gene>
    <name evidence="1" type="ORF">JEQ17_48595</name>
</gene>
<keyword evidence="2" id="KW-1185">Reference proteome</keyword>
<proteinExistence type="predicted"/>
<geneLocation type="plasmid" evidence="1 2">
    <name>unnamed1</name>
</geneLocation>
<evidence type="ECO:0000313" key="2">
    <source>
        <dbReference type="Proteomes" id="UP000595636"/>
    </source>
</evidence>
<accession>A0A7T7L6M8</accession>
<protein>
    <submittedName>
        <fullName evidence="1">Uncharacterized protein</fullName>
    </submittedName>
</protein>
<dbReference type="RefSeq" id="WP_200402208.1">
    <property type="nucleotide sequence ID" value="NZ_CP066832.1"/>
</dbReference>
<dbReference type="Proteomes" id="UP000595636">
    <property type="component" value="Plasmid unnamed1"/>
</dbReference>
<sequence>MNPTDAAGPLFEALLAEAQQWACDDTEDQEQLDAIDHADTPRDKLALLQNSSLVPSHLASAIAEALVALDPATYSPDSAPTTSGTSMADPELHRIRDASITVVDASPEDNTPSDVYEIQVHGVSVLIRRRAQWGPASDVPYVHIEDQNEGPSLLLVEVNNGGEHEHPRPSADGAAT</sequence>
<organism evidence="1 2">
    <name type="scientific">Streptomyces liliifuscus</name>
    <dbReference type="NCBI Taxonomy" id="2797636"/>
    <lineage>
        <taxon>Bacteria</taxon>
        <taxon>Bacillati</taxon>
        <taxon>Actinomycetota</taxon>
        <taxon>Actinomycetes</taxon>
        <taxon>Kitasatosporales</taxon>
        <taxon>Streptomycetaceae</taxon>
        <taxon>Streptomyces</taxon>
    </lineage>
</organism>